<gene>
    <name evidence="1" type="ORF">HWQ56_21290</name>
</gene>
<dbReference type="Proteomes" id="UP000509568">
    <property type="component" value="Chromosome"/>
</dbReference>
<keyword evidence="2" id="KW-1185">Reference proteome</keyword>
<dbReference type="KEGG" id="pez:HWQ56_21290"/>
<protein>
    <submittedName>
        <fullName evidence="1">Uncharacterized protein</fullName>
    </submittedName>
</protein>
<dbReference type="RefSeq" id="WP_158152673.1">
    <property type="nucleotide sequence ID" value="NZ_CP056030.1"/>
</dbReference>
<proteinExistence type="predicted"/>
<name>A0A7D5D9K2_9PSED</name>
<sequence>MPFEREAVLEQALIAMLGAAKDMGVETDVLVSNAMNGLLANASYRWIKESALNSVINEMALAHFAQAARPDQVRAERERLSRMES</sequence>
<evidence type="ECO:0000313" key="1">
    <source>
        <dbReference type="EMBL" id="QKZ06172.1"/>
    </source>
</evidence>
<evidence type="ECO:0000313" key="2">
    <source>
        <dbReference type="Proteomes" id="UP000509568"/>
    </source>
</evidence>
<dbReference type="EMBL" id="CP056030">
    <property type="protein sequence ID" value="QKZ06172.1"/>
    <property type="molecule type" value="Genomic_DNA"/>
</dbReference>
<accession>A0A7D5D9K2</accession>
<organism evidence="1 2">
    <name type="scientific">Pseudomonas eucalypticola</name>
    <dbReference type="NCBI Taxonomy" id="2599595"/>
    <lineage>
        <taxon>Bacteria</taxon>
        <taxon>Pseudomonadati</taxon>
        <taxon>Pseudomonadota</taxon>
        <taxon>Gammaproteobacteria</taxon>
        <taxon>Pseudomonadales</taxon>
        <taxon>Pseudomonadaceae</taxon>
        <taxon>Pseudomonas</taxon>
    </lineage>
</organism>
<dbReference type="AlphaFoldDB" id="A0A7D5D9K2"/>
<reference evidence="1 2" key="1">
    <citation type="submission" date="2020-06" db="EMBL/GenBank/DDBJ databases">
        <title>Pseudomonas eucalypticola sp. nov., an endophyte of Eucalyptus dunnii leaves with biocontrol ability of eucalyptus leaf blight.</title>
        <authorList>
            <person name="Liu Y."/>
            <person name="Song Z."/>
            <person name="Zeng H."/>
            <person name="Lu M."/>
            <person name="Wang X."/>
            <person name="Lian X."/>
            <person name="Zhang Q."/>
        </authorList>
    </citation>
    <scope>NUCLEOTIDE SEQUENCE [LARGE SCALE GENOMIC DNA]</scope>
    <source>
        <strain evidence="1 2">NP-1</strain>
    </source>
</reference>